<keyword evidence="3" id="KW-1185">Reference proteome</keyword>
<evidence type="ECO:0000313" key="2">
    <source>
        <dbReference type="EMBL" id="CAG8956032.1"/>
    </source>
</evidence>
<dbReference type="EMBL" id="CAJVRL010000067">
    <property type="protein sequence ID" value="CAG8956032.1"/>
    <property type="molecule type" value="Genomic_DNA"/>
</dbReference>
<name>A0A9N9PVX6_9HELO</name>
<feature type="compositionally biased region" description="Polar residues" evidence="1">
    <location>
        <begin position="68"/>
        <end position="81"/>
    </location>
</feature>
<dbReference type="Proteomes" id="UP000696280">
    <property type="component" value="Unassembled WGS sequence"/>
</dbReference>
<feature type="compositionally biased region" description="Polar residues" evidence="1">
    <location>
        <begin position="37"/>
        <end position="58"/>
    </location>
</feature>
<dbReference type="AlphaFoldDB" id="A0A9N9PVX6"/>
<comment type="caution">
    <text evidence="2">The sequence shown here is derived from an EMBL/GenBank/DDBJ whole genome shotgun (WGS) entry which is preliminary data.</text>
</comment>
<accession>A0A9N9PVX6</accession>
<protein>
    <submittedName>
        <fullName evidence="2">Uncharacterized protein</fullName>
    </submittedName>
</protein>
<gene>
    <name evidence="2" type="ORF">HYFRA_00008888</name>
</gene>
<evidence type="ECO:0000256" key="1">
    <source>
        <dbReference type="SAM" id="MobiDB-lite"/>
    </source>
</evidence>
<feature type="region of interest" description="Disordered" evidence="1">
    <location>
        <begin position="1"/>
        <end position="81"/>
    </location>
</feature>
<organism evidence="2 3">
    <name type="scientific">Hymenoscyphus fraxineus</name>
    <dbReference type="NCBI Taxonomy" id="746836"/>
    <lineage>
        <taxon>Eukaryota</taxon>
        <taxon>Fungi</taxon>
        <taxon>Dikarya</taxon>
        <taxon>Ascomycota</taxon>
        <taxon>Pezizomycotina</taxon>
        <taxon>Leotiomycetes</taxon>
        <taxon>Helotiales</taxon>
        <taxon>Helotiaceae</taxon>
        <taxon>Hymenoscyphus</taxon>
    </lineage>
</organism>
<reference evidence="2" key="1">
    <citation type="submission" date="2021-07" db="EMBL/GenBank/DDBJ databases">
        <authorList>
            <person name="Durling M."/>
        </authorList>
    </citation>
    <scope>NUCLEOTIDE SEQUENCE</scope>
</reference>
<sequence length="81" mass="8906">MARYVPKAGTEQRSSQRQGKMGNVRRICKQGKPPTLLVNNTTQQDHATRPRTGNQCGNANPLHVLKQHQASESPSQSIAQS</sequence>
<proteinExistence type="predicted"/>
<evidence type="ECO:0000313" key="3">
    <source>
        <dbReference type="Proteomes" id="UP000696280"/>
    </source>
</evidence>